<evidence type="ECO:0000256" key="2">
    <source>
        <dbReference type="ARBA" id="ARBA00023134"/>
    </source>
</evidence>
<feature type="domain" description="EngC GTPase" evidence="4">
    <location>
        <begin position="87"/>
        <end position="242"/>
    </location>
</feature>
<dbReference type="KEGG" id="trz:GWP43_00100"/>
<dbReference type="EC" id="3.6.1.-" evidence="3"/>
<dbReference type="InterPro" id="IPR004881">
    <property type="entry name" value="Ribosome_biogen_GTPase_RsgA"/>
</dbReference>
<protein>
    <recommendedName>
        <fullName evidence="3">Small ribosomal subunit biogenesis GTPase RsgA</fullName>
        <ecNumber evidence="3">3.6.1.-</ecNumber>
    </recommendedName>
</protein>
<keyword evidence="1 3" id="KW-0547">Nucleotide-binding</keyword>
<dbReference type="RefSeq" id="WP_162661933.1">
    <property type="nucleotide sequence ID" value="NZ_CP048020.1"/>
</dbReference>
<comment type="cofactor">
    <cofactor evidence="3">
        <name>Zn(2+)</name>
        <dbReference type="ChEBI" id="CHEBI:29105"/>
    </cofactor>
    <text evidence="3">Binds 1 zinc ion per subunit.</text>
</comment>
<evidence type="ECO:0000259" key="4">
    <source>
        <dbReference type="PROSITE" id="PS50936"/>
    </source>
</evidence>
<dbReference type="EMBL" id="CP048020">
    <property type="protein sequence ID" value="QHX42119.1"/>
    <property type="molecule type" value="Genomic_DNA"/>
</dbReference>
<feature type="binding site" evidence="3">
    <location>
        <begin position="178"/>
        <end position="186"/>
    </location>
    <ligand>
        <name>GTP</name>
        <dbReference type="ChEBI" id="CHEBI:37565"/>
    </ligand>
</feature>
<reference evidence="6 7" key="1">
    <citation type="submission" date="2020-01" db="EMBL/GenBank/DDBJ databases">
        <title>Complete genome sequence of a human oral phylogroup 1 Treponema sp. strain ATCC 700766, originally isolated from periodontitis dental plaque.</title>
        <authorList>
            <person name="Chan Y."/>
            <person name="Huo Y.-B."/>
            <person name="Yu X.-L."/>
            <person name="Zeng H."/>
            <person name="Leung W.-K."/>
            <person name="Watt R.M."/>
        </authorList>
    </citation>
    <scope>NUCLEOTIDE SEQUENCE [LARGE SCALE GENOMIC DNA]</scope>
    <source>
        <strain evidence="6 7">OMZ 804</strain>
    </source>
</reference>
<feature type="binding site" evidence="3">
    <location>
        <begin position="127"/>
        <end position="130"/>
    </location>
    <ligand>
        <name>GTP</name>
        <dbReference type="ChEBI" id="CHEBI:37565"/>
    </ligand>
</feature>
<dbReference type="GO" id="GO:0005525">
    <property type="term" value="F:GTP binding"/>
    <property type="evidence" value="ECO:0007669"/>
    <property type="project" value="UniProtKB-UniRule"/>
</dbReference>
<gene>
    <name evidence="3 6" type="primary">rsgA</name>
    <name evidence="6" type="ORF">GWP43_00100</name>
</gene>
<dbReference type="GO" id="GO:0005737">
    <property type="term" value="C:cytoplasm"/>
    <property type="evidence" value="ECO:0007669"/>
    <property type="project" value="UniProtKB-SubCell"/>
</dbReference>
<proteinExistence type="inferred from homology"/>
<sequence length="316" mass="35217">MQGLVLSGANNFFAVRTPEGNVVRCSIKGKKLKEIRGYYNPLAPGDTVDIEYDTLHPDQGQITALIPRRNGFARWNQKTRSPQLLAANIDLLLCVTTPANPPFRPRFTDRTLVQAAAEDIPTLIIVNKIDLGIPESIRERIRDWQRIGIQVCEVSAKMGEGLESLARLLSGKTCAVTGQSGVGKSSLLNSLDPSLALKTADISFKYDRGIHTTTQGIFLPMTFTAHDGTQLSFNIIDTPGIRHFALWGIKPEEIIFYFPEMEKAAIQCAFGLSCSHIHERGCRILEELSAGHIHPDRYESWRSMHDELELLTADEY</sequence>
<comment type="subunit">
    <text evidence="3">Monomer. Associates with 30S ribosomal subunit, binds 16S rRNA.</text>
</comment>
<dbReference type="CDD" id="cd01854">
    <property type="entry name" value="YjeQ_EngC"/>
    <property type="match status" value="1"/>
</dbReference>
<organism evidence="6 7">
    <name type="scientific">Treponema vincentii</name>
    <dbReference type="NCBI Taxonomy" id="69710"/>
    <lineage>
        <taxon>Bacteria</taxon>
        <taxon>Pseudomonadati</taxon>
        <taxon>Spirochaetota</taxon>
        <taxon>Spirochaetia</taxon>
        <taxon>Spirochaetales</taxon>
        <taxon>Treponemataceae</taxon>
        <taxon>Treponema</taxon>
    </lineage>
</organism>
<evidence type="ECO:0000259" key="5">
    <source>
        <dbReference type="PROSITE" id="PS51721"/>
    </source>
</evidence>
<dbReference type="GO" id="GO:0019843">
    <property type="term" value="F:rRNA binding"/>
    <property type="evidence" value="ECO:0007669"/>
    <property type="project" value="UniProtKB-KW"/>
</dbReference>
<dbReference type="SUPFAM" id="SSF52540">
    <property type="entry name" value="P-loop containing nucleoside triphosphate hydrolases"/>
    <property type="match status" value="1"/>
</dbReference>
<keyword evidence="3" id="KW-0690">Ribosome biogenesis</keyword>
<dbReference type="InterPro" id="IPR010914">
    <property type="entry name" value="RsgA_GTPase_dom"/>
</dbReference>
<evidence type="ECO:0000313" key="7">
    <source>
        <dbReference type="Proteomes" id="UP000464374"/>
    </source>
</evidence>
<dbReference type="NCBIfam" id="TIGR00157">
    <property type="entry name" value="ribosome small subunit-dependent GTPase A"/>
    <property type="match status" value="1"/>
</dbReference>
<feature type="binding site" evidence="3">
    <location>
        <position position="276"/>
    </location>
    <ligand>
        <name>Zn(2+)</name>
        <dbReference type="ChEBI" id="CHEBI:29105"/>
    </ligand>
</feature>
<evidence type="ECO:0000313" key="6">
    <source>
        <dbReference type="EMBL" id="QHX42119.1"/>
    </source>
</evidence>
<dbReference type="InterPro" id="IPR030378">
    <property type="entry name" value="G_CP_dom"/>
</dbReference>
<dbReference type="GO" id="GO:0003924">
    <property type="term" value="F:GTPase activity"/>
    <property type="evidence" value="ECO:0007669"/>
    <property type="project" value="UniProtKB-UniRule"/>
</dbReference>
<feature type="domain" description="CP-type G" evidence="5">
    <location>
        <begin position="75"/>
        <end position="244"/>
    </location>
</feature>
<dbReference type="PANTHER" id="PTHR32120">
    <property type="entry name" value="SMALL RIBOSOMAL SUBUNIT BIOGENESIS GTPASE RSGA"/>
    <property type="match status" value="1"/>
</dbReference>
<feature type="binding site" evidence="3">
    <location>
        <position position="268"/>
    </location>
    <ligand>
        <name>Zn(2+)</name>
        <dbReference type="ChEBI" id="CHEBI:29105"/>
    </ligand>
</feature>
<keyword evidence="3" id="KW-0694">RNA-binding</keyword>
<dbReference type="InterPro" id="IPR012340">
    <property type="entry name" value="NA-bd_OB-fold"/>
</dbReference>
<dbReference type="SUPFAM" id="SSF50249">
    <property type="entry name" value="Nucleic acid-binding proteins"/>
    <property type="match status" value="1"/>
</dbReference>
<dbReference type="PANTHER" id="PTHR32120:SF11">
    <property type="entry name" value="SMALL RIBOSOMAL SUBUNIT BIOGENESIS GTPASE RSGA 1, MITOCHONDRIAL-RELATED"/>
    <property type="match status" value="1"/>
</dbReference>
<comment type="subcellular location">
    <subcellularLocation>
        <location evidence="3">Cytoplasm</location>
    </subcellularLocation>
</comment>
<keyword evidence="3" id="KW-0699">rRNA-binding</keyword>
<dbReference type="Gene3D" id="3.40.50.300">
    <property type="entry name" value="P-loop containing nucleotide triphosphate hydrolases"/>
    <property type="match status" value="1"/>
</dbReference>
<keyword evidence="3" id="KW-0963">Cytoplasm</keyword>
<dbReference type="InterPro" id="IPR027417">
    <property type="entry name" value="P-loop_NTPase"/>
</dbReference>
<evidence type="ECO:0000256" key="1">
    <source>
        <dbReference type="ARBA" id="ARBA00022741"/>
    </source>
</evidence>
<dbReference type="Gene3D" id="2.40.50.140">
    <property type="entry name" value="Nucleic acid-binding proteins"/>
    <property type="match status" value="1"/>
</dbReference>
<dbReference type="PROSITE" id="PS51721">
    <property type="entry name" value="G_CP"/>
    <property type="match status" value="1"/>
</dbReference>
<dbReference type="GO" id="GO:0046872">
    <property type="term" value="F:metal ion binding"/>
    <property type="evidence" value="ECO:0007669"/>
    <property type="project" value="UniProtKB-KW"/>
</dbReference>
<evidence type="ECO:0000256" key="3">
    <source>
        <dbReference type="HAMAP-Rule" id="MF_01820"/>
    </source>
</evidence>
<keyword evidence="3" id="KW-0862">Zinc</keyword>
<dbReference type="PROSITE" id="PS50936">
    <property type="entry name" value="ENGC_GTPASE"/>
    <property type="match status" value="1"/>
</dbReference>
<accession>A0A6P1XYE5</accession>
<dbReference type="AlphaFoldDB" id="A0A6P1XYE5"/>
<name>A0A6P1XYE5_9SPIR</name>
<comment type="similarity">
    <text evidence="3">Belongs to the TRAFAC class YlqF/YawG GTPase family. RsgA subfamily.</text>
</comment>
<keyword evidence="3" id="KW-0479">Metal-binding</keyword>
<keyword evidence="3" id="KW-0378">Hydrolase</keyword>
<feature type="binding site" evidence="3">
    <location>
        <position position="274"/>
    </location>
    <ligand>
        <name>Zn(2+)</name>
        <dbReference type="ChEBI" id="CHEBI:29105"/>
    </ligand>
</feature>
<dbReference type="Proteomes" id="UP000464374">
    <property type="component" value="Chromosome"/>
</dbReference>
<dbReference type="Pfam" id="PF03193">
    <property type="entry name" value="RsgA_GTPase"/>
    <property type="match status" value="1"/>
</dbReference>
<comment type="function">
    <text evidence="3">One of several proteins that assist in the late maturation steps of the functional core of the 30S ribosomal subunit. Helps release RbfA from mature subunits. May play a role in the assembly of ribosomal proteins into the subunit. Circularly permuted GTPase that catalyzes slow GTP hydrolysis, GTPase activity is stimulated by the 30S ribosomal subunit.</text>
</comment>
<keyword evidence="2 3" id="KW-0342">GTP-binding</keyword>
<dbReference type="Gene3D" id="1.10.40.50">
    <property type="entry name" value="Probable gtpase engc, domain 3"/>
    <property type="match status" value="1"/>
</dbReference>
<feature type="binding site" evidence="3">
    <location>
        <position position="282"/>
    </location>
    <ligand>
        <name>Zn(2+)</name>
        <dbReference type="ChEBI" id="CHEBI:29105"/>
    </ligand>
</feature>
<dbReference type="GO" id="GO:0042274">
    <property type="term" value="P:ribosomal small subunit biogenesis"/>
    <property type="evidence" value="ECO:0007669"/>
    <property type="project" value="UniProtKB-UniRule"/>
</dbReference>
<dbReference type="HAMAP" id="MF_01820">
    <property type="entry name" value="GTPase_RsgA"/>
    <property type="match status" value="1"/>
</dbReference>